<dbReference type="OrthoDB" id="9781521at2"/>
<keyword evidence="1" id="KW-0238">DNA-binding</keyword>
<evidence type="ECO:0000313" key="6">
    <source>
        <dbReference type="Proteomes" id="UP000272481"/>
    </source>
</evidence>
<dbReference type="Proteomes" id="UP000198823">
    <property type="component" value="Unassembled WGS sequence"/>
</dbReference>
<dbReference type="PANTHER" id="PTHR46797">
    <property type="entry name" value="HTH-TYPE TRANSCRIPTIONAL REGULATOR"/>
    <property type="match status" value="1"/>
</dbReference>
<dbReference type="InterPro" id="IPR001387">
    <property type="entry name" value="Cro/C1-type_HTH"/>
</dbReference>
<feature type="domain" description="HTH cro/C1-type" evidence="2">
    <location>
        <begin position="8"/>
        <end position="62"/>
    </location>
</feature>
<dbReference type="InterPro" id="IPR014710">
    <property type="entry name" value="RmlC-like_jellyroll"/>
</dbReference>
<dbReference type="PANTHER" id="PTHR46797:SF25">
    <property type="entry name" value="TRANSCRIPTIONAL REGULATOR"/>
    <property type="match status" value="1"/>
</dbReference>
<sequence>MEEVYKEIKRLRQSNGYTLKDLSNKTGLSISFLSQVERGSSSLAITSLKKIAESFSVPIRQFFLTDNNVHYVLKKEEQKSFQLEGSPIIYARLNGEFEGRGLEPILVKLAPRVKQELDSHPGEEFYYVVKGNILIHLDDTEYIVRKGDTIHFPSQVPHGWENLLDEEAVLLSIVTPVVF</sequence>
<dbReference type="EMBL" id="RWGW01000005">
    <property type="protein sequence ID" value="RSK35627.1"/>
    <property type="molecule type" value="Genomic_DNA"/>
</dbReference>
<dbReference type="SUPFAM" id="SSF51182">
    <property type="entry name" value="RmlC-like cupins"/>
    <property type="match status" value="1"/>
</dbReference>
<dbReference type="InterPro" id="IPR013096">
    <property type="entry name" value="Cupin_2"/>
</dbReference>
<proteinExistence type="predicted"/>
<evidence type="ECO:0000259" key="2">
    <source>
        <dbReference type="PROSITE" id="PS50943"/>
    </source>
</evidence>
<dbReference type="CDD" id="cd02209">
    <property type="entry name" value="cupin_XRE_C"/>
    <property type="match status" value="1"/>
</dbReference>
<reference evidence="3 6" key="2">
    <citation type="submission" date="2018-12" db="EMBL/GenBank/DDBJ databases">
        <title>Comparitive functional genomics of dry heat resistant strains isolated from the viking spacecraft.</title>
        <authorList>
            <person name="Seuylemezian A."/>
            <person name="Vaishampayan P."/>
        </authorList>
    </citation>
    <scope>NUCLEOTIDE SEQUENCE [LARGE SCALE GENOMIC DNA]</scope>
    <source>
        <strain evidence="3 6">M6-11</strain>
    </source>
</reference>
<accession>A0A1G7A2M2</accession>
<dbReference type="Pfam" id="PF07883">
    <property type="entry name" value="Cupin_2"/>
    <property type="match status" value="1"/>
</dbReference>
<protein>
    <submittedName>
        <fullName evidence="4">Transcriptional regulator, XRE family with cupin sensor</fullName>
    </submittedName>
    <submittedName>
        <fullName evidence="3">XRE family transcriptional regulator</fullName>
    </submittedName>
</protein>
<dbReference type="InterPro" id="IPR011051">
    <property type="entry name" value="RmlC_Cupin_sf"/>
</dbReference>
<dbReference type="GO" id="GO:0005829">
    <property type="term" value="C:cytosol"/>
    <property type="evidence" value="ECO:0007669"/>
    <property type="project" value="TreeGrafter"/>
</dbReference>
<dbReference type="Proteomes" id="UP000272481">
    <property type="component" value="Unassembled WGS sequence"/>
</dbReference>
<dbReference type="EMBL" id="FNAR01000003">
    <property type="protein sequence ID" value="SDE08156.1"/>
    <property type="molecule type" value="Genomic_DNA"/>
</dbReference>
<organism evidence="4 5">
    <name type="scientific">Bhargavaea beijingensis</name>
    <dbReference type="NCBI Taxonomy" id="426756"/>
    <lineage>
        <taxon>Bacteria</taxon>
        <taxon>Bacillati</taxon>
        <taxon>Bacillota</taxon>
        <taxon>Bacilli</taxon>
        <taxon>Bacillales</taxon>
        <taxon>Caryophanaceae</taxon>
        <taxon>Bhargavaea</taxon>
    </lineage>
</organism>
<evidence type="ECO:0000256" key="1">
    <source>
        <dbReference type="ARBA" id="ARBA00023125"/>
    </source>
</evidence>
<gene>
    <name evidence="3" type="ORF">EJA12_03370</name>
    <name evidence="4" type="ORF">SAMN04488126_103138</name>
</gene>
<dbReference type="InterPro" id="IPR010982">
    <property type="entry name" value="Lambda_DNA-bd_dom_sf"/>
</dbReference>
<dbReference type="SUPFAM" id="SSF47413">
    <property type="entry name" value="lambda repressor-like DNA-binding domains"/>
    <property type="match status" value="1"/>
</dbReference>
<keyword evidence="6" id="KW-1185">Reference proteome</keyword>
<name>A0A1G7A2M2_9BACL</name>
<dbReference type="Gene3D" id="1.10.260.40">
    <property type="entry name" value="lambda repressor-like DNA-binding domains"/>
    <property type="match status" value="1"/>
</dbReference>
<dbReference type="GO" id="GO:0003700">
    <property type="term" value="F:DNA-binding transcription factor activity"/>
    <property type="evidence" value="ECO:0007669"/>
    <property type="project" value="TreeGrafter"/>
</dbReference>
<dbReference type="STRING" id="426756.SAMN04488126_103138"/>
<dbReference type="CDD" id="cd00093">
    <property type="entry name" value="HTH_XRE"/>
    <property type="match status" value="1"/>
</dbReference>
<dbReference type="Gene3D" id="2.60.120.10">
    <property type="entry name" value="Jelly Rolls"/>
    <property type="match status" value="1"/>
</dbReference>
<dbReference type="AlphaFoldDB" id="A0A1G7A2M2"/>
<dbReference type="PROSITE" id="PS50943">
    <property type="entry name" value="HTH_CROC1"/>
    <property type="match status" value="1"/>
</dbReference>
<dbReference type="Pfam" id="PF01381">
    <property type="entry name" value="HTH_3"/>
    <property type="match status" value="1"/>
</dbReference>
<dbReference type="RefSeq" id="WP_092094799.1">
    <property type="nucleotide sequence ID" value="NZ_FNAR01000003.1"/>
</dbReference>
<dbReference type="SMART" id="SM00530">
    <property type="entry name" value="HTH_XRE"/>
    <property type="match status" value="1"/>
</dbReference>
<evidence type="ECO:0000313" key="3">
    <source>
        <dbReference type="EMBL" id="RSK35627.1"/>
    </source>
</evidence>
<evidence type="ECO:0000313" key="5">
    <source>
        <dbReference type="Proteomes" id="UP000198823"/>
    </source>
</evidence>
<evidence type="ECO:0000313" key="4">
    <source>
        <dbReference type="EMBL" id="SDE08156.1"/>
    </source>
</evidence>
<reference evidence="4 5" key="1">
    <citation type="submission" date="2016-10" db="EMBL/GenBank/DDBJ databases">
        <authorList>
            <person name="de Groot N.N."/>
        </authorList>
    </citation>
    <scope>NUCLEOTIDE SEQUENCE [LARGE SCALE GENOMIC DNA]</scope>
    <source>
        <strain evidence="4 5">CGMCC 1.6762</strain>
    </source>
</reference>
<dbReference type="InterPro" id="IPR050807">
    <property type="entry name" value="TransReg_Diox_bact_type"/>
</dbReference>
<dbReference type="GO" id="GO:0003677">
    <property type="term" value="F:DNA binding"/>
    <property type="evidence" value="ECO:0007669"/>
    <property type="project" value="UniProtKB-KW"/>
</dbReference>